<dbReference type="Proteomes" id="UP000823749">
    <property type="component" value="Chromosome 9"/>
</dbReference>
<reference evidence="2" key="1">
    <citation type="submission" date="2020-08" db="EMBL/GenBank/DDBJ databases">
        <title>Plant Genome Project.</title>
        <authorList>
            <person name="Zhang R.-G."/>
        </authorList>
    </citation>
    <scope>NUCLEOTIDE SEQUENCE</scope>
    <source>
        <strain evidence="2">WSP0</strain>
        <tissue evidence="2">Leaf</tissue>
    </source>
</reference>
<feature type="transmembrane region" description="Helical" evidence="1">
    <location>
        <begin position="108"/>
        <end position="133"/>
    </location>
</feature>
<keyword evidence="1" id="KW-1133">Transmembrane helix</keyword>
<evidence type="ECO:0000256" key="1">
    <source>
        <dbReference type="SAM" id="Phobius"/>
    </source>
</evidence>
<dbReference type="InterPro" id="IPR039926">
    <property type="entry name" value="Egg_app_1"/>
</dbReference>
<dbReference type="PANTHER" id="PTHR33333">
    <property type="entry name" value="ERYTHROCYTE MEMBRANE PROTEIN 1-LIKE"/>
    <property type="match status" value="1"/>
</dbReference>
<dbReference type="AlphaFoldDB" id="A0AAV6IWN3"/>
<evidence type="ECO:0000313" key="3">
    <source>
        <dbReference type="Proteomes" id="UP000823749"/>
    </source>
</evidence>
<accession>A0AAV6IWN3</accession>
<dbReference type="EMBL" id="JACTNZ010000009">
    <property type="protein sequence ID" value="KAG5532713.1"/>
    <property type="molecule type" value="Genomic_DNA"/>
</dbReference>
<comment type="caution">
    <text evidence="2">The sequence shown here is derived from an EMBL/GenBank/DDBJ whole genome shotgun (WGS) entry which is preliminary data.</text>
</comment>
<keyword evidence="1" id="KW-0812">Transmembrane</keyword>
<gene>
    <name evidence="2" type="ORF">RHGRI_027122</name>
</gene>
<proteinExistence type="predicted"/>
<dbReference type="PANTHER" id="PTHR33333:SF32">
    <property type="entry name" value="PSAD1"/>
    <property type="match status" value="1"/>
</dbReference>
<evidence type="ECO:0000313" key="2">
    <source>
        <dbReference type="EMBL" id="KAG5532713.1"/>
    </source>
</evidence>
<keyword evidence="3" id="KW-1185">Reference proteome</keyword>
<organism evidence="2 3">
    <name type="scientific">Rhododendron griersonianum</name>
    <dbReference type="NCBI Taxonomy" id="479676"/>
    <lineage>
        <taxon>Eukaryota</taxon>
        <taxon>Viridiplantae</taxon>
        <taxon>Streptophyta</taxon>
        <taxon>Embryophyta</taxon>
        <taxon>Tracheophyta</taxon>
        <taxon>Spermatophyta</taxon>
        <taxon>Magnoliopsida</taxon>
        <taxon>eudicotyledons</taxon>
        <taxon>Gunneridae</taxon>
        <taxon>Pentapetalae</taxon>
        <taxon>asterids</taxon>
        <taxon>Ericales</taxon>
        <taxon>Ericaceae</taxon>
        <taxon>Ericoideae</taxon>
        <taxon>Rhodoreae</taxon>
        <taxon>Rhododendron</taxon>
    </lineage>
</organism>
<name>A0AAV6IWN3_9ERIC</name>
<sequence>MDGCSTTGFDDLCAGEVKGDSESDGGREMDQLCAGEVEGISSSASALWQDLYSKSLPDEVFPPLQHFGKLCIAKLDEVFPQLQRFGKICIAKVGEVFPPEITAEQMKYWVQVATPYIIGAVVILILLCFFCGGGGGSKAKTMKAPGTGRACKIPRPSFEASPKSYFRGLRGK</sequence>
<protein>
    <submittedName>
        <fullName evidence="2">Uncharacterized protein</fullName>
    </submittedName>
</protein>
<keyword evidence="1" id="KW-0472">Membrane</keyword>